<keyword evidence="3" id="KW-1185">Reference proteome</keyword>
<dbReference type="Proteomes" id="UP000281553">
    <property type="component" value="Unassembled WGS sequence"/>
</dbReference>
<organism evidence="2 3">
    <name type="scientific">Dibothriocephalus latus</name>
    <name type="common">Fish tapeworm</name>
    <name type="synonym">Diphyllobothrium latum</name>
    <dbReference type="NCBI Taxonomy" id="60516"/>
    <lineage>
        <taxon>Eukaryota</taxon>
        <taxon>Metazoa</taxon>
        <taxon>Spiralia</taxon>
        <taxon>Lophotrochozoa</taxon>
        <taxon>Platyhelminthes</taxon>
        <taxon>Cestoda</taxon>
        <taxon>Eucestoda</taxon>
        <taxon>Diphyllobothriidea</taxon>
        <taxon>Diphyllobothriidae</taxon>
        <taxon>Dibothriocephalus</taxon>
    </lineage>
</organism>
<dbReference type="OrthoDB" id="338614at2759"/>
<evidence type="ECO:0000259" key="1">
    <source>
        <dbReference type="Pfam" id="PF16420"/>
    </source>
</evidence>
<dbReference type="EMBL" id="UYRU01048727">
    <property type="protein sequence ID" value="VDN10237.1"/>
    <property type="molecule type" value="Genomic_DNA"/>
</dbReference>
<reference evidence="2 3" key="1">
    <citation type="submission" date="2018-11" db="EMBL/GenBank/DDBJ databases">
        <authorList>
            <consortium name="Pathogen Informatics"/>
        </authorList>
    </citation>
    <scope>NUCLEOTIDE SEQUENCE [LARGE SCALE GENOMIC DNA]</scope>
</reference>
<accession>A0A3P7LEC9</accession>
<dbReference type="Gene3D" id="3.40.140.100">
    <property type="entry name" value="Ubiquitin-like modifier-activating enzyme ATG7 C-terminal domain"/>
    <property type="match status" value="1"/>
</dbReference>
<dbReference type="InterPro" id="IPR032197">
    <property type="entry name" value="Atg7_N"/>
</dbReference>
<protein>
    <recommendedName>
        <fullName evidence="1">Ubiquitin-like modifier-activating enzyme Atg7 N-terminal domain-containing protein</fullName>
    </recommendedName>
</protein>
<dbReference type="AlphaFoldDB" id="A0A3P7LEC9"/>
<evidence type="ECO:0000313" key="2">
    <source>
        <dbReference type="EMBL" id="VDN10237.1"/>
    </source>
</evidence>
<dbReference type="Gene3D" id="3.40.140.70">
    <property type="entry name" value="Ubiquitin-like modifier-activating enzyme ATG7 N-terminal domain"/>
    <property type="match status" value="1"/>
</dbReference>
<feature type="domain" description="Ubiquitin-like modifier-activating enzyme Atg7 N-terminal" evidence="1">
    <location>
        <begin position="8"/>
        <end position="359"/>
    </location>
</feature>
<dbReference type="InterPro" id="IPR042522">
    <property type="entry name" value="Atg7_N_1"/>
</dbReference>
<gene>
    <name evidence="2" type="ORF">DILT_LOCUS6068</name>
</gene>
<evidence type="ECO:0000313" key="3">
    <source>
        <dbReference type="Proteomes" id="UP000281553"/>
    </source>
</evidence>
<dbReference type="Pfam" id="PF16420">
    <property type="entry name" value="ATG7_N"/>
    <property type="match status" value="1"/>
</dbReference>
<proteinExistence type="predicted"/>
<name>A0A3P7LEC9_DIBLA</name>
<dbReference type="InterPro" id="IPR042523">
    <property type="entry name" value="Atg7_N_2"/>
</dbReference>
<sequence>MSEPQQLCFVPFDTVVDTAFWHALAKRKLEDYKLLEGPFPITAEFTSGTAPGLTPRMNVDLNSIQNPSNTSSRCSNCFRIEGSLFTLNTIDQFKELDKQSFIDNFGREQIASVVTASTKLPDKANRLLRFLLLTYCDLKHHKFYFWFAFPSPLQQQGFQILNRKPILEEFSQPQASTFFVTITFSILIPWPVESYCRFIYVKSVDDLILSIDMQGTETQLDNLLASYDKWREHSNDVFFSFRIGADGDVRVFSLSEFDACQENDYLGFSDPSSDADHPGWPLRNLLFAVSSTLTSSSPKAVKVLCFRDRYAHGERICSHSFVLRIQLLQKPSPSETKFVGWEKWQGKLQPRRVNLSSTMDPVKYVFNLFFTVPNKTLCLQSWQLDMRANREPRSH</sequence>